<feature type="repeat" description="ANK" evidence="3">
    <location>
        <begin position="820"/>
        <end position="847"/>
    </location>
</feature>
<dbReference type="Proteomes" id="UP000605986">
    <property type="component" value="Unassembled WGS sequence"/>
</dbReference>
<dbReference type="InterPro" id="IPR002110">
    <property type="entry name" value="Ankyrin_rpt"/>
</dbReference>
<feature type="repeat" description="ANK" evidence="3">
    <location>
        <begin position="345"/>
        <end position="377"/>
    </location>
</feature>
<accession>A0A8H4KC45</accession>
<sequence length="1359" mass="149617">MRDSLAKALLEGAGEMFLWTHRQIQQLRKVKSEEDLLPELQSNILSDLDNLYENLLMVALHESFINSPSASETEADRDQRNDLGHTALYLAGAFGHVSTITALVEKGAQVDVECGAYGRPLHVACFRGHGDIVTKLLQHGASLRCGTKFESAVQAASQGEHEDIVLTLIRQSSTIVSDEEYEQAIQMATEFGFIKVVEELQKPVFKPFLDKGTPDKQKMRVAKAIKGRQLFVLQRQLSKESRDASKAFPKDAVAIASLYGHRDILKYLLERGVDIEAEGQFGTTLRSASLMNHKSIVEKLLQRNANVKADERHGNSLYVAAAKGHAGILRILLDEGADVHQKTGSFGTALHAATYFGHKDIVEDLLEAGASVHGCGSYGDVLLLKAANRRSSRLDTNDNVTKVEVDDHAVALFGELSEDHRRAGLSQRDDEENLPQVNAAVGIEEVLKAMSGQKESLAIHGAQIKASLRKAAYNGHLGVVELLLEYALKEYPAIDYIEAALKGLPEDHDHHFLQYLLTKAYETGCTEEEVDQLGLKLPPEREKYKVARIDPAVLKSDFLQCCKSELEDILKCKHQHLLQAEDLLEGLQIAAENGHAPFLEALFEHCPQMQHIAIPDHALISAAGQNFETLESRFFSPLQAALSAFESLGEPFSHRDPSKLKSMPKQNRVIPTLLQLGADPNSRGGKQDYPLQYALVFCPDLVVKELLGAGADISLRSEGDSALMSVVGRELEAMAIARRLLDAGVPIPDYQNEGTRLIEVVLGFFDGDAERDRTGGLYGRFLRALSLDYVFERGPGAVLEFLLQKYDTGTLEDMRYGLVLQMACFLGKTDLVQLLLSRGVDIDASGYYYGSSLQAAARTGQTKIVKLLLGNGANPNILRGHWETPLHAASVGGHSQAVQLLLQHGADPKLRHRQSRSYCKKPSSSTLQHAIQEGHMTIAKLLLEVDSTLIDEERCLQQPLIISCQSGDRAMVDLLLQANAPVNTQAAIDKGGLSMVQFLLSAGTDVSKPGNLLRTAAKRHVGVKITKELIAVGARVDSSSFQDACKMGDLANIEALLESLCNHNEDSMSIIGQTLEALTKEKSCNSTAIDGGSGDFENPLQLGCLIGSLSITRLLIDYGASVDKITGCIGTPLFVEYQPDVEITEGVIVHILSYDHPFSSLRDDINGLLQTVWPDDSPLKVTQRMLKAAMAVSTLQFLLERMRPASPWGVAGCGTSNSALDTFLTHMPSLRITEKLFLRLFGESQNPMEDEQAEFADILRKHEKKIISTQKIRDAVDGTYQTHTDIQRKELFYSLRERDETEEEAEARRLDDEDADESQDSLDDESKVYRRDRGYRDTRGNRRAAVSSTSEPDSASFSN</sequence>
<feature type="repeat" description="ANK" evidence="3">
    <location>
        <begin position="881"/>
        <end position="913"/>
    </location>
</feature>
<dbReference type="PROSITE" id="PS50088">
    <property type="entry name" value="ANK_REPEAT"/>
    <property type="match status" value="8"/>
</dbReference>
<dbReference type="Pfam" id="PF12796">
    <property type="entry name" value="Ank_2"/>
    <property type="match status" value="3"/>
</dbReference>
<dbReference type="SUPFAM" id="SSF48403">
    <property type="entry name" value="Ankyrin repeat"/>
    <property type="match status" value="4"/>
</dbReference>
<feature type="repeat" description="ANK" evidence="3">
    <location>
        <begin position="248"/>
        <end position="280"/>
    </location>
</feature>
<keyword evidence="2 3" id="KW-0040">ANK repeat</keyword>
<dbReference type="Gene3D" id="1.25.40.20">
    <property type="entry name" value="Ankyrin repeat-containing domain"/>
    <property type="match status" value="4"/>
</dbReference>
<name>A0A8H4KC45_9HYPO</name>
<dbReference type="InterPro" id="IPR036770">
    <property type="entry name" value="Ankyrin_rpt-contain_sf"/>
</dbReference>
<evidence type="ECO:0000256" key="1">
    <source>
        <dbReference type="ARBA" id="ARBA00022737"/>
    </source>
</evidence>
<dbReference type="PROSITE" id="PS50297">
    <property type="entry name" value="ANK_REP_REGION"/>
    <property type="match status" value="6"/>
</dbReference>
<organism evidence="5 6">
    <name type="scientific">Fusarium austroafricanum</name>
    <dbReference type="NCBI Taxonomy" id="2364996"/>
    <lineage>
        <taxon>Eukaryota</taxon>
        <taxon>Fungi</taxon>
        <taxon>Dikarya</taxon>
        <taxon>Ascomycota</taxon>
        <taxon>Pezizomycotina</taxon>
        <taxon>Sordariomycetes</taxon>
        <taxon>Hypocreomycetidae</taxon>
        <taxon>Hypocreales</taxon>
        <taxon>Nectriaceae</taxon>
        <taxon>Fusarium</taxon>
        <taxon>Fusarium concolor species complex</taxon>
    </lineage>
</organism>
<feature type="repeat" description="ANK" evidence="3">
    <location>
        <begin position="312"/>
        <end position="344"/>
    </location>
</feature>
<evidence type="ECO:0000256" key="4">
    <source>
        <dbReference type="SAM" id="MobiDB-lite"/>
    </source>
</evidence>
<feature type="repeat" description="ANK" evidence="3">
    <location>
        <begin position="120"/>
        <end position="148"/>
    </location>
</feature>
<feature type="compositionally biased region" description="Acidic residues" evidence="4">
    <location>
        <begin position="1312"/>
        <end position="1323"/>
    </location>
</feature>
<feature type="repeat" description="ANK" evidence="3">
    <location>
        <begin position="848"/>
        <end position="880"/>
    </location>
</feature>
<dbReference type="PANTHER" id="PTHR24123:SF33">
    <property type="entry name" value="PROTEIN HOS4"/>
    <property type="match status" value="1"/>
</dbReference>
<comment type="caution">
    <text evidence="5">The sequence shown here is derived from an EMBL/GenBank/DDBJ whole genome shotgun (WGS) entry which is preliminary data.</text>
</comment>
<reference evidence="5" key="1">
    <citation type="submission" date="2020-01" db="EMBL/GenBank/DDBJ databases">
        <title>Identification and distribution of gene clusters putatively required for synthesis of sphingolipid metabolism inhibitors in phylogenetically diverse species of the filamentous fungus Fusarium.</title>
        <authorList>
            <person name="Kim H.-S."/>
            <person name="Busman M."/>
            <person name="Brown D.W."/>
            <person name="Divon H."/>
            <person name="Uhlig S."/>
            <person name="Proctor R.H."/>
        </authorList>
    </citation>
    <scope>NUCLEOTIDE SEQUENCE</scope>
    <source>
        <strain evidence="5">NRRL 53441</strain>
    </source>
</reference>
<dbReference type="SMART" id="SM00248">
    <property type="entry name" value="ANK"/>
    <property type="match status" value="19"/>
</dbReference>
<feature type="region of interest" description="Disordered" evidence="4">
    <location>
        <begin position="1295"/>
        <end position="1359"/>
    </location>
</feature>
<feature type="compositionally biased region" description="Polar residues" evidence="4">
    <location>
        <begin position="1346"/>
        <end position="1359"/>
    </location>
</feature>
<feature type="repeat" description="ANK" evidence="3">
    <location>
        <begin position="83"/>
        <end position="115"/>
    </location>
</feature>
<evidence type="ECO:0000313" key="6">
    <source>
        <dbReference type="Proteomes" id="UP000605986"/>
    </source>
</evidence>
<gene>
    <name evidence="5" type="ORF">F53441_9805</name>
</gene>
<proteinExistence type="predicted"/>
<evidence type="ECO:0000256" key="2">
    <source>
        <dbReference type="ARBA" id="ARBA00023043"/>
    </source>
</evidence>
<evidence type="ECO:0000256" key="3">
    <source>
        <dbReference type="PROSITE-ProRule" id="PRU00023"/>
    </source>
</evidence>
<keyword evidence="1" id="KW-0677">Repeat</keyword>
<protein>
    <submittedName>
        <fullName evidence="5">Uncharacterized protein</fullName>
    </submittedName>
</protein>
<feature type="compositionally biased region" description="Basic and acidic residues" evidence="4">
    <location>
        <begin position="1324"/>
        <end position="1340"/>
    </location>
</feature>
<keyword evidence="6" id="KW-1185">Reference proteome</keyword>
<dbReference type="EMBL" id="JAADJG010000449">
    <property type="protein sequence ID" value="KAF4446578.1"/>
    <property type="molecule type" value="Genomic_DNA"/>
</dbReference>
<dbReference type="OrthoDB" id="7464126at2759"/>
<dbReference type="PANTHER" id="PTHR24123">
    <property type="entry name" value="ANKYRIN REPEAT-CONTAINING"/>
    <property type="match status" value="1"/>
</dbReference>
<evidence type="ECO:0000313" key="5">
    <source>
        <dbReference type="EMBL" id="KAF4446578.1"/>
    </source>
</evidence>
<dbReference type="InterPro" id="IPR051165">
    <property type="entry name" value="Multifunctional_ANK_Repeat"/>
</dbReference>